<dbReference type="NCBIfam" id="TIGR01292">
    <property type="entry name" value="TRX_reduct"/>
    <property type="match status" value="1"/>
</dbReference>
<dbReference type="InterPro" id="IPR050097">
    <property type="entry name" value="Ferredoxin-NADP_redctase_2"/>
</dbReference>
<protein>
    <submittedName>
        <fullName evidence="7">Thioredoxin reductase</fullName>
        <ecNumber evidence="7">1.8.1.9</ecNumber>
    </submittedName>
</protein>
<dbReference type="PROSITE" id="PS00573">
    <property type="entry name" value="PYRIDINE_REDOX_2"/>
    <property type="match status" value="1"/>
</dbReference>
<evidence type="ECO:0000259" key="6">
    <source>
        <dbReference type="Pfam" id="PF07992"/>
    </source>
</evidence>
<dbReference type="InterPro" id="IPR005982">
    <property type="entry name" value="Thioredox_Rdtase"/>
</dbReference>
<dbReference type="AlphaFoldDB" id="A0A3B1DFS2"/>
<feature type="domain" description="FAD/NAD(P)-binding" evidence="6">
    <location>
        <begin position="11"/>
        <end position="301"/>
    </location>
</feature>
<dbReference type="GO" id="GO:0004791">
    <property type="term" value="F:thioredoxin-disulfide reductase (NADPH) activity"/>
    <property type="evidence" value="ECO:0007669"/>
    <property type="project" value="UniProtKB-EC"/>
</dbReference>
<evidence type="ECO:0000256" key="4">
    <source>
        <dbReference type="ARBA" id="ARBA00023157"/>
    </source>
</evidence>
<dbReference type="InterPro" id="IPR023753">
    <property type="entry name" value="FAD/NAD-binding_dom"/>
</dbReference>
<evidence type="ECO:0000256" key="2">
    <source>
        <dbReference type="ARBA" id="ARBA00022827"/>
    </source>
</evidence>
<dbReference type="InterPro" id="IPR036188">
    <property type="entry name" value="FAD/NAD-bd_sf"/>
</dbReference>
<proteinExistence type="predicted"/>
<evidence type="ECO:0000256" key="1">
    <source>
        <dbReference type="ARBA" id="ARBA00022630"/>
    </source>
</evidence>
<dbReference type="PRINTS" id="PR00368">
    <property type="entry name" value="FADPNR"/>
</dbReference>
<dbReference type="InterPro" id="IPR008255">
    <property type="entry name" value="Pyr_nucl-diS_OxRdtase_2_AS"/>
</dbReference>
<dbReference type="Gene3D" id="3.50.50.60">
    <property type="entry name" value="FAD/NAD(P)-binding domain"/>
    <property type="match status" value="2"/>
</dbReference>
<dbReference type="GO" id="GO:0005737">
    <property type="term" value="C:cytoplasm"/>
    <property type="evidence" value="ECO:0007669"/>
    <property type="project" value="InterPro"/>
</dbReference>
<keyword evidence="2" id="KW-0274">FAD</keyword>
<dbReference type="GO" id="GO:0019430">
    <property type="term" value="P:removal of superoxide radicals"/>
    <property type="evidence" value="ECO:0007669"/>
    <property type="project" value="InterPro"/>
</dbReference>
<dbReference type="SUPFAM" id="SSF51905">
    <property type="entry name" value="FAD/NAD(P)-binding domain"/>
    <property type="match status" value="1"/>
</dbReference>
<name>A0A3B1DFS2_9ZZZZ</name>
<sequence>MGDAVNKIERDVIIIGSGPAGLTAAVYAARANLSPLLIEGASAGGQLMITTDVDNFPGFPEGVQGPDLILQMRQQAERFDTDFLTGDVTEVDLSQRPFRIVVDDETTYHAKTLIICSGARAKLLGLPAESKMMGNGVSACATCDGFFFREKEVFVVGGGDTAVEEAIFLTRFASKVTLIHRRDTLRASKILQDRALAHPKMDFLWDTTVKDITADESGRVAGLVLENLKTGEISKPKADGIFIAIGHSPNTALFKGQLQLDDAAYIVTKAKSTLTSVPGVFAAGDVQDTYYRQAITAAGTGCMAAIDVEKFLEEEGV</sequence>
<dbReference type="EMBL" id="UOGF01000119">
    <property type="protein sequence ID" value="VAX33780.1"/>
    <property type="molecule type" value="Genomic_DNA"/>
</dbReference>
<keyword evidence="3 7" id="KW-0560">Oxidoreductase</keyword>
<dbReference type="Pfam" id="PF07992">
    <property type="entry name" value="Pyr_redox_2"/>
    <property type="match status" value="1"/>
</dbReference>
<dbReference type="PANTHER" id="PTHR48105">
    <property type="entry name" value="THIOREDOXIN REDUCTASE 1-RELATED-RELATED"/>
    <property type="match status" value="1"/>
</dbReference>
<gene>
    <name evidence="7" type="ORF">MNBD_NITROSPIRAE01-898</name>
</gene>
<accession>A0A3B1DFS2</accession>
<evidence type="ECO:0000256" key="5">
    <source>
        <dbReference type="ARBA" id="ARBA00023284"/>
    </source>
</evidence>
<dbReference type="PRINTS" id="PR00469">
    <property type="entry name" value="PNDRDTASEII"/>
</dbReference>
<keyword evidence="1" id="KW-0285">Flavoprotein</keyword>
<keyword evidence="4" id="KW-1015">Disulfide bond</keyword>
<evidence type="ECO:0000313" key="7">
    <source>
        <dbReference type="EMBL" id="VAX33780.1"/>
    </source>
</evidence>
<reference evidence="7" key="1">
    <citation type="submission" date="2018-06" db="EMBL/GenBank/DDBJ databases">
        <authorList>
            <person name="Zhirakovskaya E."/>
        </authorList>
    </citation>
    <scope>NUCLEOTIDE SEQUENCE</scope>
</reference>
<dbReference type="EC" id="1.8.1.9" evidence="7"/>
<evidence type="ECO:0000256" key="3">
    <source>
        <dbReference type="ARBA" id="ARBA00023002"/>
    </source>
</evidence>
<organism evidence="7">
    <name type="scientific">hydrothermal vent metagenome</name>
    <dbReference type="NCBI Taxonomy" id="652676"/>
    <lineage>
        <taxon>unclassified sequences</taxon>
        <taxon>metagenomes</taxon>
        <taxon>ecological metagenomes</taxon>
    </lineage>
</organism>
<keyword evidence="5" id="KW-0676">Redox-active center</keyword>